<gene>
    <name evidence="1" type="ORF">W59_08194</name>
</gene>
<comment type="caution">
    <text evidence="1">The sequence shown here is derived from an EMBL/GenBank/DDBJ whole genome shotgun (WGS) entry which is preliminary data.</text>
</comment>
<proteinExistence type="predicted"/>
<evidence type="ECO:0008006" key="3">
    <source>
        <dbReference type="Google" id="ProtNLM"/>
    </source>
</evidence>
<dbReference type="PATRIC" id="fig|1165867.3.peg.1655"/>
<evidence type="ECO:0000313" key="1">
    <source>
        <dbReference type="EMBL" id="EID80179.1"/>
    </source>
</evidence>
<accession>I0WUW3</accession>
<dbReference type="Proteomes" id="UP000006447">
    <property type="component" value="Unassembled WGS sequence"/>
</dbReference>
<reference evidence="1 2" key="1">
    <citation type="journal article" date="2012" name="J. Bacteriol.">
        <title>Draft genome sequence of the nitrophenol-degrading actinomycete Rhodococcus imtechensis RKJ300.</title>
        <authorList>
            <person name="Vikram S."/>
            <person name="Kumar S."/>
            <person name="Subramanian S."/>
            <person name="Raghava G.P."/>
        </authorList>
    </citation>
    <scope>NUCLEOTIDE SEQUENCE [LARGE SCALE GENOMIC DNA]</scope>
    <source>
        <strain evidence="1 2">RKJ300</strain>
    </source>
</reference>
<dbReference type="AlphaFoldDB" id="I0WUW3"/>
<dbReference type="EMBL" id="AJJH01000039">
    <property type="protein sequence ID" value="EID80179.1"/>
    <property type="molecule type" value="Genomic_DNA"/>
</dbReference>
<sequence>MESLTPCLQKLVPIIQQSTADYVTAPESTNEAIVDVVSQDSSFSPYTEGEAEFSATLLKDEGLIANEADGSVGTYDMARVQGTVDELKPILVAGGAAIPDPPTAEQIYTNRFTDPAIGISSP</sequence>
<name>I0WUW3_RHOOP</name>
<evidence type="ECO:0000313" key="2">
    <source>
        <dbReference type="Proteomes" id="UP000006447"/>
    </source>
</evidence>
<protein>
    <recommendedName>
        <fullName evidence="3">ABC transporter substrate-binding protein</fullName>
    </recommendedName>
</protein>
<organism evidence="1 2">
    <name type="scientific">Rhodococcus opacus RKJ300 = JCM 13270</name>
    <dbReference type="NCBI Taxonomy" id="1165867"/>
    <lineage>
        <taxon>Bacteria</taxon>
        <taxon>Bacillati</taxon>
        <taxon>Actinomycetota</taxon>
        <taxon>Actinomycetes</taxon>
        <taxon>Mycobacteriales</taxon>
        <taxon>Nocardiaceae</taxon>
        <taxon>Rhodococcus</taxon>
    </lineage>
</organism>